<comment type="cofactor">
    <cofactor evidence="14">
        <name>Mg(2+)</name>
        <dbReference type="ChEBI" id="CHEBI:18420"/>
    </cofactor>
    <text evidence="14">Binds 1 Mg(2+) ion per subunit.</text>
</comment>
<evidence type="ECO:0000259" key="16">
    <source>
        <dbReference type="Pfam" id="PF02775"/>
    </source>
</evidence>
<evidence type="ECO:0000256" key="6">
    <source>
        <dbReference type="ARBA" id="ARBA00022630"/>
    </source>
</evidence>
<comment type="pathway">
    <text evidence="2 14">Amino-acid biosynthesis; L-valine biosynthesis; L-valine from pyruvate: step 1/4.</text>
</comment>
<comment type="cofactor">
    <cofactor evidence="14">
        <name>thiamine diphosphate</name>
        <dbReference type="ChEBI" id="CHEBI:58937"/>
    </cofactor>
    <text evidence="14">Binds 1 thiamine pyrophosphate per subunit.</text>
</comment>
<evidence type="ECO:0000256" key="8">
    <source>
        <dbReference type="ARBA" id="ARBA00022723"/>
    </source>
</evidence>
<proteinExistence type="inferred from homology"/>
<keyword evidence="12 14" id="KW-0100">Branched-chain amino acid biosynthesis</keyword>
<keyword evidence="9" id="KW-0274">FAD</keyword>
<evidence type="ECO:0000256" key="11">
    <source>
        <dbReference type="ARBA" id="ARBA00023052"/>
    </source>
</evidence>
<evidence type="ECO:0000256" key="3">
    <source>
        <dbReference type="ARBA" id="ARBA00007812"/>
    </source>
</evidence>
<evidence type="ECO:0000256" key="4">
    <source>
        <dbReference type="ARBA" id="ARBA00013145"/>
    </source>
</evidence>
<dbReference type="InterPro" id="IPR029061">
    <property type="entry name" value="THDP-binding"/>
</dbReference>
<evidence type="ECO:0000256" key="14">
    <source>
        <dbReference type="RuleBase" id="RU003591"/>
    </source>
</evidence>
<dbReference type="CDD" id="cd02015">
    <property type="entry name" value="TPP_AHAS"/>
    <property type="match status" value="1"/>
</dbReference>
<evidence type="ECO:0000256" key="5">
    <source>
        <dbReference type="ARBA" id="ARBA00022605"/>
    </source>
</evidence>
<feature type="domain" description="Thiamine pyrophosphate enzyme N-terminal TPP-binding" evidence="17">
    <location>
        <begin position="4"/>
        <end position="117"/>
    </location>
</feature>
<keyword evidence="5 14" id="KW-0028">Amino-acid biosynthesis</keyword>
<keyword evidence="19" id="KW-1185">Reference proteome</keyword>
<dbReference type="AlphaFoldDB" id="A0A0P8YBT4"/>
<evidence type="ECO:0000256" key="13">
    <source>
        <dbReference type="ARBA" id="ARBA00048670"/>
    </source>
</evidence>
<dbReference type="RefSeq" id="WP_054874710.1">
    <property type="nucleotide sequence ID" value="NZ_LKET01000029.1"/>
</dbReference>
<evidence type="ECO:0000313" key="18">
    <source>
        <dbReference type="EMBL" id="KPU44559.1"/>
    </source>
</evidence>
<comment type="pathway">
    <text evidence="1 14">Amino-acid biosynthesis; L-isoleucine biosynthesis; L-isoleucine from 2-oxobutanoate: step 1/4.</text>
</comment>
<dbReference type="PATRIC" id="fig|36849.3.peg.1734"/>
<dbReference type="Gene3D" id="3.40.50.970">
    <property type="match status" value="2"/>
</dbReference>
<evidence type="ECO:0000313" key="19">
    <source>
        <dbReference type="Proteomes" id="UP000050326"/>
    </source>
</evidence>
<dbReference type="FunFam" id="3.40.50.1220:FF:000008">
    <property type="entry name" value="Acetolactate synthase"/>
    <property type="match status" value="1"/>
</dbReference>
<dbReference type="GO" id="GO:0030976">
    <property type="term" value="F:thiamine pyrophosphate binding"/>
    <property type="evidence" value="ECO:0007669"/>
    <property type="project" value="UniProtKB-UniRule"/>
</dbReference>
<dbReference type="EMBL" id="LKET01000029">
    <property type="protein sequence ID" value="KPU44559.1"/>
    <property type="molecule type" value="Genomic_DNA"/>
</dbReference>
<dbReference type="InterPro" id="IPR011766">
    <property type="entry name" value="TPP_enzyme_TPP-bd"/>
</dbReference>
<dbReference type="InterPro" id="IPR012000">
    <property type="entry name" value="Thiamin_PyroP_enz_cen_dom"/>
</dbReference>
<dbReference type="EC" id="2.2.1.6" evidence="4 14"/>
<dbReference type="InterPro" id="IPR045229">
    <property type="entry name" value="TPP_enz"/>
</dbReference>
<protein>
    <recommendedName>
        <fullName evidence="4 14">Acetolactate synthase</fullName>
        <ecNumber evidence="4 14">2.2.1.6</ecNumber>
    </recommendedName>
</protein>
<dbReference type="GO" id="GO:0000287">
    <property type="term" value="F:magnesium ion binding"/>
    <property type="evidence" value="ECO:0007669"/>
    <property type="project" value="UniProtKB-UniRule"/>
</dbReference>
<dbReference type="FunFam" id="3.40.50.970:FF:000016">
    <property type="entry name" value="Acetolactate synthase"/>
    <property type="match status" value="1"/>
</dbReference>
<dbReference type="FunFam" id="3.40.50.970:FF:000007">
    <property type="entry name" value="Acetolactate synthase"/>
    <property type="match status" value="1"/>
</dbReference>
<dbReference type="STRING" id="36849.OXPF_16420"/>
<keyword evidence="7 14" id="KW-0808">Transferase</keyword>
<evidence type="ECO:0000256" key="9">
    <source>
        <dbReference type="ARBA" id="ARBA00022827"/>
    </source>
</evidence>
<dbReference type="PROSITE" id="PS00187">
    <property type="entry name" value="TPP_ENZYMES"/>
    <property type="match status" value="1"/>
</dbReference>
<evidence type="ECO:0000256" key="1">
    <source>
        <dbReference type="ARBA" id="ARBA00004974"/>
    </source>
</evidence>
<dbReference type="UniPathway" id="UPA00047">
    <property type="reaction ID" value="UER00055"/>
</dbReference>
<dbReference type="CDD" id="cd07035">
    <property type="entry name" value="TPP_PYR_POX_like"/>
    <property type="match status" value="1"/>
</dbReference>
<organism evidence="18 19">
    <name type="scientific">Oxobacter pfennigii</name>
    <dbReference type="NCBI Taxonomy" id="36849"/>
    <lineage>
        <taxon>Bacteria</taxon>
        <taxon>Bacillati</taxon>
        <taxon>Bacillota</taxon>
        <taxon>Clostridia</taxon>
        <taxon>Eubacteriales</taxon>
        <taxon>Clostridiaceae</taxon>
        <taxon>Oxobacter</taxon>
    </lineage>
</organism>
<keyword evidence="8 14" id="KW-0479">Metal-binding</keyword>
<dbReference type="GO" id="GO:0005948">
    <property type="term" value="C:acetolactate synthase complex"/>
    <property type="evidence" value="ECO:0007669"/>
    <property type="project" value="TreeGrafter"/>
</dbReference>
<dbReference type="NCBIfam" id="TIGR00118">
    <property type="entry name" value="acolac_lg"/>
    <property type="match status" value="1"/>
</dbReference>
<dbReference type="GO" id="GO:0009099">
    <property type="term" value="P:L-valine biosynthetic process"/>
    <property type="evidence" value="ECO:0007669"/>
    <property type="project" value="UniProtKB-UniPathway"/>
</dbReference>
<feature type="domain" description="Thiamine pyrophosphate enzyme central" evidence="15">
    <location>
        <begin position="192"/>
        <end position="324"/>
    </location>
</feature>
<dbReference type="InterPro" id="IPR039368">
    <property type="entry name" value="AHAS_TPP"/>
</dbReference>
<feature type="domain" description="Thiamine pyrophosphate enzyme TPP-binding" evidence="16">
    <location>
        <begin position="386"/>
        <end position="534"/>
    </location>
</feature>
<dbReference type="Pfam" id="PF00205">
    <property type="entry name" value="TPP_enzyme_M"/>
    <property type="match status" value="1"/>
</dbReference>
<evidence type="ECO:0000256" key="10">
    <source>
        <dbReference type="ARBA" id="ARBA00022842"/>
    </source>
</evidence>
<dbReference type="InterPro" id="IPR012846">
    <property type="entry name" value="Acetolactate_synth_lsu"/>
</dbReference>
<dbReference type="PANTHER" id="PTHR18968:SF13">
    <property type="entry name" value="ACETOLACTATE SYNTHASE CATALYTIC SUBUNIT, MITOCHONDRIAL"/>
    <property type="match status" value="1"/>
</dbReference>
<dbReference type="PANTHER" id="PTHR18968">
    <property type="entry name" value="THIAMINE PYROPHOSPHATE ENZYMES"/>
    <property type="match status" value="1"/>
</dbReference>
<dbReference type="SUPFAM" id="SSF52518">
    <property type="entry name" value="Thiamin diphosphate-binding fold (THDP-binding)"/>
    <property type="match status" value="2"/>
</dbReference>
<dbReference type="UniPathway" id="UPA00049">
    <property type="reaction ID" value="UER00059"/>
</dbReference>
<comment type="caution">
    <text evidence="18">The sequence shown here is derived from an EMBL/GenBank/DDBJ whole genome shotgun (WGS) entry which is preliminary data.</text>
</comment>
<comment type="catalytic activity">
    <reaction evidence="13 14">
        <text>2 pyruvate + H(+) = (2S)-2-acetolactate + CO2</text>
        <dbReference type="Rhea" id="RHEA:25249"/>
        <dbReference type="ChEBI" id="CHEBI:15361"/>
        <dbReference type="ChEBI" id="CHEBI:15378"/>
        <dbReference type="ChEBI" id="CHEBI:16526"/>
        <dbReference type="ChEBI" id="CHEBI:58476"/>
        <dbReference type="EC" id="2.2.1.6"/>
    </reaction>
</comment>
<name>A0A0P8YBT4_9CLOT</name>
<keyword evidence="6" id="KW-0285">Flavoprotein</keyword>
<dbReference type="GO" id="GO:0050660">
    <property type="term" value="F:flavin adenine dinucleotide binding"/>
    <property type="evidence" value="ECO:0007669"/>
    <property type="project" value="InterPro"/>
</dbReference>
<dbReference type="Pfam" id="PF02775">
    <property type="entry name" value="TPP_enzyme_C"/>
    <property type="match status" value="1"/>
</dbReference>
<accession>A0A0P8YBT4</accession>
<dbReference type="Proteomes" id="UP000050326">
    <property type="component" value="Unassembled WGS sequence"/>
</dbReference>
<evidence type="ECO:0000256" key="12">
    <source>
        <dbReference type="ARBA" id="ARBA00023304"/>
    </source>
</evidence>
<evidence type="ECO:0000259" key="17">
    <source>
        <dbReference type="Pfam" id="PF02776"/>
    </source>
</evidence>
<dbReference type="Gene3D" id="3.40.50.1220">
    <property type="entry name" value="TPP-binding domain"/>
    <property type="match status" value="1"/>
</dbReference>
<evidence type="ECO:0000256" key="7">
    <source>
        <dbReference type="ARBA" id="ARBA00022679"/>
    </source>
</evidence>
<dbReference type="Pfam" id="PF02776">
    <property type="entry name" value="TPP_enzyme_N"/>
    <property type="match status" value="1"/>
</dbReference>
<keyword evidence="11 14" id="KW-0786">Thiamine pyrophosphate</keyword>
<gene>
    <name evidence="18" type="primary">ilvB_2</name>
    <name evidence="18" type="ORF">OXPF_16420</name>
</gene>
<sequence>MIKTGAEILIECLKNEGVDIVFGYPGGQVIPLYDKLYDSDLRHILVRHEQGAAHAADGYARVTGKVGVCIATSGPGATNLVTGIATAYMDSIPIVAITGQVKSHLLGKDSFQEADIVGITMPIVKHSYIVKDIKELAATVKEAFYIARTGRPGPVIIDVPSDIQLSSIEYSPLTEIKVKGYCYDDNFINGNVDEMLDLIGKAQRPIIAAGGGIIASGAHNELLEFAEKLNIPVVTTLMAVGAFDTDHPLCLGMLGMHGTRYANYAVCQCDLFIAIGMRFDDRVTGDPGQFAKDAKKIQIDIDDAEIGKIVPVDMGIVGDAAKILGEALKRLSCNPVNSDRRDWINRVRELREEYPLKFEESGTLKPQYVIKRIYELTEGKAIITTDVGEHQMWAAQYNKSKIQRSFLTSGGLGTMGYGFPAAIGAQAAFPGKTVICISGDGSFQMNSQELMTAVRYNLPVIIAIVNNGYLGMVRQWQELLYNERYSETDIKEQPDFVKLAEAYGAVGMRVTKKEEVDDCILKAINLRKTILIDFVVDRFENVYPFVPAGSTLDNMIGG</sequence>
<dbReference type="InterPro" id="IPR000399">
    <property type="entry name" value="TPP-bd_CS"/>
</dbReference>
<dbReference type="GO" id="GO:0003984">
    <property type="term" value="F:acetolactate synthase activity"/>
    <property type="evidence" value="ECO:0007669"/>
    <property type="project" value="UniProtKB-EC"/>
</dbReference>
<keyword evidence="10 14" id="KW-0460">Magnesium</keyword>
<comment type="similarity">
    <text evidence="3 14">Belongs to the TPP enzyme family.</text>
</comment>
<dbReference type="InterPro" id="IPR029035">
    <property type="entry name" value="DHS-like_NAD/FAD-binding_dom"/>
</dbReference>
<evidence type="ECO:0000256" key="2">
    <source>
        <dbReference type="ARBA" id="ARBA00005025"/>
    </source>
</evidence>
<dbReference type="SUPFAM" id="SSF52467">
    <property type="entry name" value="DHS-like NAD/FAD-binding domain"/>
    <property type="match status" value="1"/>
</dbReference>
<dbReference type="GO" id="GO:0009097">
    <property type="term" value="P:isoleucine biosynthetic process"/>
    <property type="evidence" value="ECO:0007669"/>
    <property type="project" value="UniProtKB-UniPathway"/>
</dbReference>
<dbReference type="OrthoDB" id="4494979at2"/>
<reference evidence="18 19" key="1">
    <citation type="submission" date="2015-09" db="EMBL/GenBank/DDBJ databases">
        <title>Genome sequence of Oxobacter pfennigii DSM 3222.</title>
        <authorList>
            <person name="Poehlein A."/>
            <person name="Bengelsdorf F.R."/>
            <person name="Schiel-Bengelsdorf B."/>
            <person name="Duerre P."/>
            <person name="Daniel R."/>
        </authorList>
    </citation>
    <scope>NUCLEOTIDE SEQUENCE [LARGE SCALE GENOMIC DNA]</scope>
    <source>
        <strain evidence="18 19">DSM 3222</strain>
    </source>
</reference>
<evidence type="ECO:0000259" key="15">
    <source>
        <dbReference type="Pfam" id="PF00205"/>
    </source>
</evidence>
<dbReference type="InterPro" id="IPR012001">
    <property type="entry name" value="Thiamin_PyroP_enz_TPP-bd_dom"/>
</dbReference>